<evidence type="ECO:0000256" key="5">
    <source>
        <dbReference type="ARBA" id="ARBA00022989"/>
    </source>
</evidence>
<accession>A0A6N8JF81</accession>
<sequence>MKNFLKKLGPGLITGASDDDPSGITTYSQAGAQFGFGMLWTALITFPMMAAIQEMCARIGAVTSKGLTGTLKSHYPKWILYLMLLSSFPAIILNIGADIAGMGAVSNMIIPSVPSYVFTVGFTGLIIISMIFFSYQQIARILKYACLVLLVYLIVPFLTKTDWSQVLKAVFIPHISFSKDYITTLVAILGTTISPYLFFWQATMEAEDHKNLVVDKRVLTDITEDVTGGMFASNLVMMFIILTCGNVLFNNGKHQIDTVQQAANALRPIAGEFSYLLFAIGVIGTGVLAIPVLCGSLSYMVAETFGWEEGLDKKFYQAKPFYGIIILSMLIALATNYIGVSPVKSLFYTAVLYGLTAPVMVLVILHISNNKTVMGEYVNKPWSNILGWITFISMTAAAGCLIYFQIV</sequence>
<keyword evidence="5 7" id="KW-1133">Transmembrane helix</keyword>
<organism evidence="8 9">
    <name type="scientific">Chitinophaga oryziterrae</name>
    <dbReference type="NCBI Taxonomy" id="1031224"/>
    <lineage>
        <taxon>Bacteria</taxon>
        <taxon>Pseudomonadati</taxon>
        <taxon>Bacteroidota</taxon>
        <taxon>Chitinophagia</taxon>
        <taxon>Chitinophagales</taxon>
        <taxon>Chitinophagaceae</taxon>
        <taxon>Chitinophaga</taxon>
    </lineage>
</organism>
<evidence type="ECO:0000256" key="4">
    <source>
        <dbReference type="ARBA" id="ARBA00022847"/>
    </source>
</evidence>
<evidence type="ECO:0000313" key="8">
    <source>
        <dbReference type="EMBL" id="MVT43036.1"/>
    </source>
</evidence>
<dbReference type="GO" id="GO:0015293">
    <property type="term" value="F:symporter activity"/>
    <property type="evidence" value="ECO:0007669"/>
    <property type="project" value="UniProtKB-KW"/>
</dbReference>
<evidence type="ECO:0000313" key="9">
    <source>
        <dbReference type="Proteomes" id="UP000468388"/>
    </source>
</evidence>
<evidence type="ECO:0000256" key="3">
    <source>
        <dbReference type="ARBA" id="ARBA00022692"/>
    </source>
</evidence>
<dbReference type="GO" id="GO:0015086">
    <property type="term" value="F:cadmium ion transmembrane transporter activity"/>
    <property type="evidence" value="ECO:0007669"/>
    <property type="project" value="TreeGrafter"/>
</dbReference>
<feature type="transmembrane region" description="Helical" evidence="7">
    <location>
        <begin position="385"/>
        <end position="404"/>
    </location>
</feature>
<feature type="transmembrane region" description="Helical" evidence="7">
    <location>
        <begin position="113"/>
        <end position="135"/>
    </location>
</feature>
<dbReference type="Proteomes" id="UP000468388">
    <property type="component" value="Unassembled WGS sequence"/>
</dbReference>
<feature type="transmembrane region" description="Helical" evidence="7">
    <location>
        <begin position="346"/>
        <end position="365"/>
    </location>
</feature>
<keyword evidence="3 7" id="KW-0812">Transmembrane</keyword>
<dbReference type="GO" id="GO:0034755">
    <property type="term" value="P:iron ion transmembrane transport"/>
    <property type="evidence" value="ECO:0007669"/>
    <property type="project" value="TreeGrafter"/>
</dbReference>
<dbReference type="PANTHER" id="PTHR11706">
    <property type="entry name" value="SOLUTE CARRIER PROTEIN FAMILY 11 MEMBER"/>
    <property type="match status" value="1"/>
</dbReference>
<evidence type="ECO:0000256" key="2">
    <source>
        <dbReference type="ARBA" id="ARBA00022448"/>
    </source>
</evidence>
<feature type="transmembrane region" description="Helical" evidence="7">
    <location>
        <begin position="231"/>
        <end position="249"/>
    </location>
</feature>
<dbReference type="RefSeq" id="WP_157301645.1">
    <property type="nucleotide sequence ID" value="NZ_BAAAZB010000004.1"/>
</dbReference>
<evidence type="ECO:0000256" key="7">
    <source>
        <dbReference type="SAM" id="Phobius"/>
    </source>
</evidence>
<dbReference type="PANTHER" id="PTHR11706:SF33">
    <property type="entry name" value="NATURAL RESISTANCE-ASSOCIATED MACROPHAGE PROTEIN 2"/>
    <property type="match status" value="1"/>
</dbReference>
<keyword evidence="4" id="KW-0769">Symport</keyword>
<dbReference type="Pfam" id="PF01566">
    <property type="entry name" value="Nramp"/>
    <property type="match status" value="1"/>
</dbReference>
<feature type="transmembrane region" description="Helical" evidence="7">
    <location>
        <begin position="321"/>
        <end position="339"/>
    </location>
</feature>
<evidence type="ECO:0000256" key="1">
    <source>
        <dbReference type="ARBA" id="ARBA00004141"/>
    </source>
</evidence>
<dbReference type="OrthoDB" id="9787548at2"/>
<evidence type="ECO:0000256" key="6">
    <source>
        <dbReference type="ARBA" id="ARBA00023136"/>
    </source>
</evidence>
<dbReference type="AlphaFoldDB" id="A0A6N8JF81"/>
<feature type="transmembrane region" description="Helical" evidence="7">
    <location>
        <begin position="78"/>
        <end position="101"/>
    </location>
</feature>
<dbReference type="InterPro" id="IPR001046">
    <property type="entry name" value="NRAMP_fam"/>
</dbReference>
<protein>
    <submittedName>
        <fullName evidence="8">Divalent metal cation transporter</fullName>
    </submittedName>
</protein>
<proteinExistence type="predicted"/>
<comment type="caution">
    <text evidence="8">The sequence shown here is derived from an EMBL/GenBank/DDBJ whole genome shotgun (WGS) entry which is preliminary data.</text>
</comment>
<keyword evidence="2" id="KW-0813">Transport</keyword>
<name>A0A6N8JF81_9BACT</name>
<comment type="subcellular location">
    <subcellularLocation>
        <location evidence="1">Membrane</location>
        <topology evidence="1">Multi-pass membrane protein</topology>
    </subcellularLocation>
</comment>
<gene>
    <name evidence="8" type="ORF">GO495_20735</name>
</gene>
<reference evidence="8 9" key="1">
    <citation type="submission" date="2019-12" db="EMBL/GenBank/DDBJ databases">
        <title>The draft genomic sequence of strain Chitinophaga oryziterrae JCM 16595.</title>
        <authorList>
            <person name="Zhang X."/>
        </authorList>
    </citation>
    <scope>NUCLEOTIDE SEQUENCE [LARGE SCALE GENOMIC DNA]</scope>
    <source>
        <strain evidence="8 9">JCM 16595</strain>
    </source>
</reference>
<keyword evidence="6 7" id="KW-0472">Membrane</keyword>
<dbReference type="EMBL" id="WRXO01000006">
    <property type="protein sequence ID" value="MVT43036.1"/>
    <property type="molecule type" value="Genomic_DNA"/>
</dbReference>
<keyword evidence="9" id="KW-1185">Reference proteome</keyword>
<feature type="transmembrane region" description="Helical" evidence="7">
    <location>
        <begin position="141"/>
        <end position="159"/>
    </location>
</feature>
<feature type="transmembrane region" description="Helical" evidence="7">
    <location>
        <begin position="275"/>
        <end position="301"/>
    </location>
</feature>
<dbReference type="GO" id="GO:0005886">
    <property type="term" value="C:plasma membrane"/>
    <property type="evidence" value="ECO:0007669"/>
    <property type="project" value="TreeGrafter"/>
</dbReference>
<dbReference type="GO" id="GO:0005384">
    <property type="term" value="F:manganese ion transmembrane transporter activity"/>
    <property type="evidence" value="ECO:0007669"/>
    <property type="project" value="TreeGrafter"/>
</dbReference>